<evidence type="ECO:0000259" key="12">
    <source>
        <dbReference type="PROSITE" id="PS51263"/>
    </source>
</evidence>
<evidence type="ECO:0000256" key="9">
    <source>
        <dbReference type="ARBA" id="ARBA00056419"/>
    </source>
</evidence>
<evidence type="ECO:0000256" key="2">
    <source>
        <dbReference type="ARBA" id="ARBA00004544"/>
    </source>
</evidence>
<dbReference type="FunFam" id="3.40.20.10:FF:000042">
    <property type="entry name" value="Actin depolymerizing protein"/>
    <property type="match status" value="1"/>
</dbReference>
<comment type="subunit">
    <text evidence="8">Interacts with G-actin; ADP-actin form.</text>
</comment>
<sequence length="336" mass="38378">MSHQTGITANDDLIKFFGKCRDGQIRLIRVSIIDEELCLNEFAKKQGNWEEDFDNLIPLLLEENQSAYLFFRLDSQNALGFEWLLITWIPETCPVREKMIYASTKATLKNQFGTGQIKEDINATVLVQIRYMKHKRNAAAPAPLTMAEEELAMVKKTETNAHISIDTKHQTLSGVAFPVSEDGIRALLDYKHKKISYIQLSIDMVNEIVNLESTTATTVHNLGERVPSDHGRYHLFRFPHSHEGDFLESTVFIYSMPGYACSIRERMLYSSCKGPITDLIENKLSIQIDKKIEVENGSELTEEFVMDELHPKKNLHQPKFDKPKGPAGRPDKQHVL</sequence>
<accession>A0A9N6ZEK1</accession>
<evidence type="ECO:0000313" key="13">
    <source>
        <dbReference type="EMBL" id="CAG4634951.1"/>
    </source>
</evidence>
<dbReference type="GO" id="GO:0010976">
    <property type="term" value="P:positive regulation of neuron projection development"/>
    <property type="evidence" value="ECO:0007669"/>
    <property type="project" value="TreeGrafter"/>
</dbReference>
<gene>
    <name evidence="13" type="primary">EOG090X0A90</name>
</gene>
<dbReference type="InterPro" id="IPR028458">
    <property type="entry name" value="Twinfilin"/>
</dbReference>
<evidence type="ECO:0000256" key="1">
    <source>
        <dbReference type="ARBA" id="ARBA00004245"/>
    </source>
</evidence>
<dbReference type="Pfam" id="PF00241">
    <property type="entry name" value="Cofilin_ADF"/>
    <property type="match status" value="2"/>
</dbReference>
<evidence type="ECO:0000256" key="4">
    <source>
        <dbReference type="ARBA" id="ARBA00022490"/>
    </source>
</evidence>
<evidence type="ECO:0000256" key="6">
    <source>
        <dbReference type="ARBA" id="ARBA00023203"/>
    </source>
</evidence>
<evidence type="ECO:0000256" key="3">
    <source>
        <dbReference type="ARBA" id="ARBA00009557"/>
    </source>
</evidence>
<keyword evidence="6" id="KW-0009">Actin-binding</keyword>
<comment type="similarity">
    <text evidence="3">Belongs to the actin-binding proteins ADF family. Twinfilin subfamily.</text>
</comment>
<dbReference type="FunFam" id="3.40.20.10:FF:000007">
    <property type="entry name" value="Twinfilin-1 isoform 1"/>
    <property type="match status" value="1"/>
</dbReference>
<feature type="domain" description="ADF-H" evidence="12">
    <location>
        <begin position="174"/>
        <end position="310"/>
    </location>
</feature>
<evidence type="ECO:0000256" key="8">
    <source>
        <dbReference type="ARBA" id="ARBA00038532"/>
    </source>
</evidence>
<feature type="region of interest" description="Disordered" evidence="11">
    <location>
        <begin position="310"/>
        <end position="336"/>
    </location>
</feature>
<protein>
    <recommendedName>
        <fullName evidence="10">Twinfilin</fullName>
    </recommendedName>
</protein>
<dbReference type="InterPro" id="IPR002108">
    <property type="entry name" value="ADF-H"/>
</dbReference>
<dbReference type="CDD" id="cd11284">
    <property type="entry name" value="ADF_Twf-C_like"/>
    <property type="match status" value="1"/>
</dbReference>
<dbReference type="SUPFAM" id="SSF55753">
    <property type="entry name" value="Actin depolymerizing proteins"/>
    <property type="match status" value="2"/>
</dbReference>
<reference evidence="13" key="1">
    <citation type="submission" date="2021-04" db="EMBL/GenBank/DDBJ databases">
        <authorList>
            <person name="Cornetti L."/>
        </authorList>
    </citation>
    <scope>NUCLEOTIDE SEQUENCE</scope>
</reference>
<dbReference type="GO" id="GO:0005938">
    <property type="term" value="C:cell cortex"/>
    <property type="evidence" value="ECO:0007669"/>
    <property type="project" value="UniProtKB-SubCell"/>
</dbReference>
<proteinExistence type="inferred from homology"/>
<comment type="function">
    <text evidence="9">Actin-binding protein involved in motile and morphological processes. Inhibits actin polymerization, likely by sequestering G-actin.</text>
</comment>
<dbReference type="PROSITE" id="PS51263">
    <property type="entry name" value="ADF_H"/>
    <property type="match status" value="2"/>
</dbReference>
<dbReference type="GO" id="GO:0030016">
    <property type="term" value="C:myofibril"/>
    <property type="evidence" value="ECO:0007669"/>
    <property type="project" value="TreeGrafter"/>
</dbReference>
<dbReference type="SMART" id="SM00102">
    <property type="entry name" value="ADF"/>
    <property type="match status" value="2"/>
</dbReference>
<comment type="subcellular location">
    <subcellularLocation>
        <location evidence="2">Cytoplasm</location>
        <location evidence="2">Cell cortex</location>
    </subcellularLocation>
    <subcellularLocation>
        <location evidence="1">Cytoplasm</location>
        <location evidence="1">Cytoskeleton</location>
    </subcellularLocation>
</comment>
<keyword evidence="4" id="KW-0963">Cytoplasm</keyword>
<dbReference type="EMBL" id="OC978296">
    <property type="protein sequence ID" value="CAG4634951.1"/>
    <property type="molecule type" value="Genomic_DNA"/>
</dbReference>
<name>A0A9N6ZEK1_9CRUS</name>
<dbReference type="GO" id="GO:0010591">
    <property type="term" value="P:regulation of lamellipodium assembly"/>
    <property type="evidence" value="ECO:0007669"/>
    <property type="project" value="TreeGrafter"/>
</dbReference>
<evidence type="ECO:0000256" key="7">
    <source>
        <dbReference type="ARBA" id="ARBA00023212"/>
    </source>
</evidence>
<dbReference type="GO" id="GO:0003785">
    <property type="term" value="F:actin monomer binding"/>
    <property type="evidence" value="ECO:0007669"/>
    <property type="project" value="TreeGrafter"/>
</dbReference>
<dbReference type="Gene3D" id="3.40.20.10">
    <property type="entry name" value="Severin"/>
    <property type="match status" value="2"/>
</dbReference>
<evidence type="ECO:0000256" key="5">
    <source>
        <dbReference type="ARBA" id="ARBA00022737"/>
    </source>
</evidence>
<keyword evidence="7" id="KW-0206">Cytoskeleton</keyword>
<dbReference type="AlphaFoldDB" id="A0A9N6ZEK1"/>
<dbReference type="GO" id="GO:0051016">
    <property type="term" value="P:barbed-end actin filament capping"/>
    <property type="evidence" value="ECO:0007669"/>
    <property type="project" value="TreeGrafter"/>
</dbReference>
<evidence type="ECO:0000256" key="11">
    <source>
        <dbReference type="SAM" id="MobiDB-lite"/>
    </source>
</evidence>
<dbReference type="CDD" id="cd11285">
    <property type="entry name" value="ADF_Twf-N_like"/>
    <property type="match status" value="1"/>
</dbReference>
<dbReference type="GO" id="GO:0030042">
    <property type="term" value="P:actin filament depolymerization"/>
    <property type="evidence" value="ECO:0007669"/>
    <property type="project" value="TreeGrafter"/>
</dbReference>
<dbReference type="PANTHER" id="PTHR13759">
    <property type="entry name" value="TWINFILIN"/>
    <property type="match status" value="1"/>
</dbReference>
<dbReference type="PANTHER" id="PTHR13759:SF1">
    <property type="entry name" value="TWINFILIN"/>
    <property type="match status" value="1"/>
</dbReference>
<dbReference type="GO" id="GO:0005884">
    <property type="term" value="C:actin filament"/>
    <property type="evidence" value="ECO:0007669"/>
    <property type="project" value="TreeGrafter"/>
</dbReference>
<dbReference type="InterPro" id="IPR029006">
    <property type="entry name" value="ADF-H/Gelsolin-like_dom_sf"/>
</dbReference>
<feature type="compositionally biased region" description="Basic and acidic residues" evidence="11">
    <location>
        <begin position="318"/>
        <end position="336"/>
    </location>
</feature>
<organism evidence="13">
    <name type="scientific">Alona affinis</name>
    <dbReference type="NCBI Taxonomy" id="381656"/>
    <lineage>
        <taxon>Eukaryota</taxon>
        <taxon>Metazoa</taxon>
        <taxon>Ecdysozoa</taxon>
        <taxon>Arthropoda</taxon>
        <taxon>Crustacea</taxon>
        <taxon>Branchiopoda</taxon>
        <taxon>Diplostraca</taxon>
        <taxon>Cladocera</taxon>
        <taxon>Anomopoda</taxon>
        <taxon>Chydoridae</taxon>
        <taxon>Alona</taxon>
    </lineage>
</organism>
<keyword evidence="5" id="KW-0677">Repeat</keyword>
<dbReference type="GO" id="GO:0051015">
    <property type="term" value="F:actin filament binding"/>
    <property type="evidence" value="ECO:0007669"/>
    <property type="project" value="TreeGrafter"/>
</dbReference>
<feature type="domain" description="ADF-H" evidence="12">
    <location>
        <begin position="5"/>
        <end position="139"/>
    </location>
</feature>
<evidence type="ECO:0000256" key="10">
    <source>
        <dbReference type="ARBA" id="ARBA00069496"/>
    </source>
</evidence>